<name>A0A3P6EWQ9_BRAOL</name>
<protein>
    <submittedName>
        <fullName evidence="2">Uncharacterized protein</fullName>
    </submittedName>
</protein>
<organism evidence="2">
    <name type="scientific">Brassica oleracea</name>
    <name type="common">Wild cabbage</name>
    <dbReference type="NCBI Taxonomy" id="3712"/>
    <lineage>
        <taxon>Eukaryota</taxon>
        <taxon>Viridiplantae</taxon>
        <taxon>Streptophyta</taxon>
        <taxon>Embryophyta</taxon>
        <taxon>Tracheophyta</taxon>
        <taxon>Spermatophyta</taxon>
        <taxon>Magnoliopsida</taxon>
        <taxon>eudicotyledons</taxon>
        <taxon>Gunneridae</taxon>
        <taxon>Pentapetalae</taxon>
        <taxon>rosids</taxon>
        <taxon>malvids</taxon>
        <taxon>Brassicales</taxon>
        <taxon>Brassicaceae</taxon>
        <taxon>Brassiceae</taxon>
        <taxon>Brassica</taxon>
    </lineage>
</organism>
<dbReference type="EMBL" id="LR031877">
    <property type="protein sequence ID" value="VDD44290.1"/>
    <property type="molecule type" value="Genomic_DNA"/>
</dbReference>
<reference evidence="2" key="1">
    <citation type="submission" date="2018-11" db="EMBL/GenBank/DDBJ databases">
        <authorList>
            <consortium name="Genoscope - CEA"/>
            <person name="William W."/>
        </authorList>
    </citation>
    <scope>NUCLEOTIDE SEQUENCE</scope>
</reference>
<dbReference type="AlphaFoldDB" id="A0A3P6EWQ9"/>
<proteinExistence type="predicted"/>
<accession>A0A3P6EWQ9</accession>
<feature type="compositionally biased region" description="Basic and acidic residues" evidence="1">
    <location>
        <begin position="1"/>
        <end position="18"/>
    </location>
</feature>
<sequence length="59" mass="6897">MKTVRPDEFASRHSEDSIRSIASRSDDQMSFLLSTIDQIDELEHRTNCHVQRSISRTVY</sequence>
<evidence type="ECO:0000313" key="2">
    <source>
        <dbReference type="EMBL" id="VDD44290.1"/>
    </source>
</evidence>
<feature type="region of interest" description="Disordered" evidence="1">
    <location>
        <begin position="1"/>
        <end position="21"/>
    </location>
</feature>
<gene>
    <name evidence="2" type="ORF">BOLC5T31837H</name>
</gene>
<evidence type="ECO:0000256" key="1">
    <source>
        <dbReference type="SAM" id="MobiDB-lite"/>
    </source>
</evidence>